<evidence type="ECO:0000313" key="2">
    <source>
        <dbReference type="EMBL" id="MBE9023159.1"/>
    </source>
</evidence>
<feature type="compositionally biased region" description="Pro residues" evidence="1">
    <location>
        <begin position="148"/>
        <end position="200"/>
    </location>
</feature>
<dbReference type="Proteomes" id="UP000622533">
    <property type="component" value="Unassembled WGS sequence"/>
</dbReference>
<feature type="compositionally biased region" description="Polar residues" evidence="1">
    <location>
        <begin position="1"/>
        <end position="16"/>
    </location>
</feature>
<gene>
    <name evidence="2" type="ORF">IQ276_12180</name>
</gene>
<dbReference type="RefSeq" id="WP_193916626.1">
    <property type="nucleotide sequence ID" value="NZ_JADEXS020000001.1"/>
</dbReference>
<evidence type="ECO:0000256" key="1">
    <source>
        <dbReference type="SAM" id="MobiDB-lite"/>
    </source>
</evidence>
<reference evidence="2" key="1">
    <citation type="submission" date="2020-10" db="EMBL/GenBank/DDBJ databases">
        <authorList>
            <person name="Castelo-Branco R."/>
            <person name="Eusebio N."/>
            <person name="Adriana R."/>
            <person name="Vieira A."/>
            <person name="Brugerolle De Fraissinette N."/>
            <person name="Rezende De Castro R."/>
            <person name="Schneider M.P."/>
            <person name="Vasconcelos V."/>
            <person name="Leao P.N."/>
        </authorList>
    </citation>
    <scope>NUCLEOTIDE SEQUENCE</scope>
    <source>
        <strain evidence="2">LEGE 12446</strain>
    </source>
</reference>
<dbReference type="EMBL" id="JADEXS010000135">
    <property type="protein sequence ID" value="MBE9023159.1"/>
    <property type="molecule type" value="Genomic_DNA"/>
</dbReference>
<name>A0A8J7DG89_DESMC</name>
<organism evidence="2 3">
    <name type="scientific">Desmonostoc muscorum LEGE 12446</name>
    <dbReference type="NCBI Taxonomy" id="1828758"/>
    <lineage>
        <taxon>Bacteria</taxon>
        <taxon>Bacillati</taxon>
        <taxon>Cyanobacteriota</taxon>
        <taxon>Cyanophyceae</taxon>
        <taxon>Nostocales</taxon>
        <taxon>Nostocaceae</taxon>
        <taxon>Desmonostoc</taxon>
    </lineage>
</organism>
<protein>
    <submittedName>
        <fullName evidence="2">Uncharacterized protein</fullName>
    </submittedName>
</protein>
<dbReference type="AlphaFoldDB" id="A0A8J7DG89"/>
<feature type="region of interest" description="Disordered" evidence="1">
    <location>
        <begin position="126"/>
        <end position="203"/>
    </location>
</feature>
<evidence type="ECO:0000313" key="3">
    <source>
        <dbReference type="Proteomes" id="UP000622533"/>
    </source>
</evidence>
<feature type="region of interest" description="Disordered" evidence="1">
    <location>
        <begin position="1"/>
        <end position="21"/>
    </location>
</feature>
<comment type="caution">
    <text evidence="2">The sequence shown here is derived from an EMBL/GenBank/DDBJ whole genome shotgun (WGS) entry which is preliminary data.</text>
</comment>
<feature type="compositionally biased region" description="Low complexity" evidence="1">
    <location>
        <begin position="126"/>
        <end position="147"/>
    </location>
</feature>
<sequence length="311" mass="34094">MSQDNPKPTDEQVTQPPQKPYQRVQPIWKAKIIQLLRGTIGVLEVTVQKLETAPPPGAGETPSFLQRLQLWWGGLLRTVRLFLPSNLSTKLSDTALTGIVTGIAVILVWTTTTIFTGKPTEVATLPPVEEVPIPTPTITTPPESVAPEPQPPEEITPPPEAQQPPEEITPPPPEAQQPPEEIIPPPPEPEVIPTPTPTPTPTIELTPEQALIVAIENQVAEISDRIASGLIKSIQANFRTSNLTVKISDDWYTLPESQQDKLAAEILQRSQQLDFTHLEIIDSQNRLIARNPVVGTQMVIFKRQATASTTT</sequence>
<keyword evidence="3" id="KW-1185">Reference proteome</keyword>
<proteinExistence type="predicted"/>
<accession>A0A8J7DG89</accession>